<reference evidence="1" key="1">
    <citation type="submission" date="2023-11" db="EMBL/GenBank/DDBJ databases">
        <title>Genome assemblies of two species of porcelain crab, Petrolisthes cinctipes and Petrolisthes manimaculis (Anomura: Porcellanidae).</title>
        <authorList>
            <person name="Angst P."/>
        </authorList>
    </citation>
    <scope>NUCLEOTIDE SEQUENCE</scope>
    <source>
        <strain evidence="1">PB745_02</strain>
        <tissue evidence="1">Gill</tissue>
    </source>
</reference>
<keyword evidence="2" id="KW-1185">Reference proteome</keyword>
<dbReference type="PROSITE" id="PS50231">
    <property type="entry name" value="RICIN_B_LECTIN"/>
    <property type="match status" value="1"/>
</dbReference>
<dbReference type="Gene3D" id="2.80.10.50">
    <property type="match status" value="2"/>
</dbReference>
<dbReference type="InterPro" id="IPR035992">
    <property type="entry name" value="Ricin_B-like_lectins"/>
</dbReference>
<evidence type="ECO:0000313" key="1">
    <source>
        <dbReference type="EMBL" id="KAK4311854.1"/>
    </source>
</evidence>
<dbReference type="Proteomes" id="UP001292094">
    <property type="component" value="Unassembled WGS sequence"/>
</dbReference>
<comment type="caution">
    <text evidence="1">The sequence shown here is derived from an EMBL/GenBank/DDBJ whole genome shotgun (WGS) entry which is preliminary data.</text>
</comment>
<evidence type="ECO:0000313" key="2">
    <source>
        <dbReference type="Proteomes" id="UP001292094"/>
    </source>
</evidence>
<evidence type="ECO:0008006" key="3">
    <source>
        <dbReference type="Google" id="ProtNLM"/>
    </source>
</evidence>
<dbReference type="AlphaFoldDB" id="A0AAE1UAR5"/>
<protein>
    <recommendedName>
        <fullName evidence="3">Ricin B lectin domain-containing protein</fullName>
    </recommendedName>
</protein>
<sequence length="152" mass="17928">MQVRSVWQDVCLDTLEREDVDNSDYILALYSCYHSPIRNQLRNNVSQPHMCFDNLQRNEKTPYNMGLYNCHNFLSSSQYMSLSKTGELRREEMCAEIPTYFSGKSEKHGQLIHKVTNKCLERADKQSMDDVVVSDCTNSWTQQWWFDHYAPL</sequence>
<dbReference type="SUPFAM" id="SSF50370">
    <property type="entry name" value="Ricin B-like lectins"/>
    <property type="match status" value="1"/>
</dbReference>
<dbReference type="EMBL" id="JAWZYT010001470">
    <property type="protein sequence ID" value="KAK4311854.1"/>
    <property type="molecule type" value="Genomic_DNA"/>
</dbReference>
<name>A0AAE1UAR5_9EUCA</name>
<accession>A0AAE1UAR5</accession>
<organism evidence="1 2">
    <name type="scientific">Petrolisthes manimaculis</name>
    <dbReference type="NCBI Taxonomy" id="1843537"/>
    <lineage>
        <taxon>Eukaryota</taxon>
        <taxon>Metazoa</taxon>
        <taxon>Ecdysozoa</taxon>
        <taxon>Arthropoda</taxon>
        <taxon>Crustacea</taxon>
        <taxon>Multicrustacea</taxon>
        <taxon>Malacostraca</taxon>
        <taxon>Eumalacostraca</taxon>
        <taxon>Eucarida</taxon>
        <taxon>Decapoda</taxon>
        <taxon>Pleocyemata</taxon>
        <taxon>Anomura</taxon>
        <taxon>Galatheoidea</taxon>
        <taxon>Porcellanidae</taxon>
        <taxon>Petrolisthes</taxon>
    </lineage>
</organism>
<gene>
    <name evidence="1" type="ORF">Pmani_016676</name>
</gene>
<proteinExistence type="predicted"/>